<evidence type="ECO:0000259" key="2">
    <source>
        <dbReference type="PROSITE" id="PS51371"/>
    </source>
</evidence>
<sequence>MMTQDDSTETQCPLVRDCSKLISSQVARPGMSVDTAILYCLKAGLPGIPFCNEQGDVVGKVSLKHLLITSCVPKDMSNYAHLIADKAIPEQAALTLRKLNNLIDSSVDTYVLSDFVVTNPDTPLYKALALMDKYKTSYFFVLDQGHYIGSLDMHCLAQHMVDILGIQAK</sequence>
<dbReference type="RefSeq" id="WP_103920601.1">
    <property type="nucleotide sequence ID" value="NZ_FMSV02000511.1"/>
</dbReference>
<dbReference type="InterPro" id="IPR000644">
    <property type="entry name" value="CBS_dom"/>
</dbReference>
<protein>
    <submittedName>
        <fullName evidence="3">CBS domain protein</fullName>
    </submittedName>
</protein>
<keyword evidence="4" id="KW-1185">Reference proteome</keyword>
<evidence type="ECO:0000313" key="4">
    <source>
        <dbReference type="Proteomes" id="UP000236724"/>
    </source>
</evidence>
<organism evidence="3 4">
    <name type="scientific">Candidatus Venteria ishoeyi</name>
    <dbReference type="NCBI Taxonomy" id="1899563"/>
    <lineage>
        <taxon>Bacteria</taxon>
        <taxon>Pseudomonadati</taxon>
        <taxon>Pseudomonadota</taxon>
        <taxon>Gammaproteobacteria</taxon>
        <taxon>Thiotrichales</taxon>
        <taxon>Thiotrichaceae</taxon>
        <taxon>Venteria</taxon>
    </lineage>
</organism>
<dbReference type="InterPro" id="IPR046342">
    <property type="entry name" value="CBS_dom_sf"/>
</dbReference>
<evidence type="ECO:0000256" key="1">
    <source>
        <dbReference type="PROSITE-ProRule" id="PRU00703"/>
    </source>
</evidence>
<keyword evidence="1" id="KW-0129">CBS domain</keyword>
<dbReference type="EMBL" id="FMSV02000511">
    <property type="protein sequence ID" value="SEH06879.1"/>
    <property type="molecule type" value="Genomic_DNA"/>
</dbReference>
<dbReference type="Pfam" id="PF00571">
    <property type="entry name" value="CBS"/>
    <property type="match status" value="1"/>
</dbReference>
<accession>A0A1H6FC33</accession>
<dbReference type="SUPFAM" id="SSF54631">
    <property type="entry name" value="CBS-domain pair"/>
    <property type="match status" value="1"/>
</dbReference>
<evidence type="ECO:0000313" key="3">
    <source>
        <dbReference type="EMBL" id="SEH06879.1"/>
    </source>
</evidence>
<dbReference type="OrthoDB" id="5772871at2"/>
<name>A0A1H6FC33_9GAMM</name>
<dbReference type="AlphaFoldDB" id="A0A1H6FC33"/>
<feature type="domain" description="CBS" evidence="2">
    <location>
        <begin position="111"/>
        <end position="166"/>
    </location>
</feature>
<dbReference type="Gene3D" id="3.10.580.10">
    <property type="entry name" value="CBS-domain"/>
    <property type="match status" value="1"/>
</dbReference>
<proteinExistence type="predicted"/>
<dbReference type="PROSITE" id="PS51371">
    <property type="entry name" value="CBS"/>
    <property type="match status" value="1"/>
</dbReference>
<dbReference type="Proteomes" id="UP000236724">
    <property type="component" value="Unassembled WGS sequence"/>
</dbReference>
<reference evidence="3 4" key="1">
    <citation type="submission" date="2016-10" db="EMBL/GenBank/DDBJ databases">
        <authorList>
            <person name="de Groot N.N."/>
        </authorList>
    </citation>
    <scope>NUCLEOTIDE SEQUENCE [LARGE SCALE GENOMIC DNA]</scope>
    <source>
        <strain evidence="3">MBHS1</strain>
    </source>
</reference>
<gene>
    <name evidence="3" type="ORF">MBHS_02745</name>
</gene>